<evidence type="ECO:0000256" key="2">
    <source>
        <dbReference type="ARBA" id="ARBA00022840"/>
    </source>
</evidence>
<dbReference type="SUPFAM" id="SSF52540">
    <property type="entry name" value="P-loop containing nucleoside triphosphate hydrolases"/>
    <property type="match status" value="1"/>
</dbReference>
<dbReference type="RefSeq" id="WP_078635639.1">
    <property type="nucleotide sequence ID" value="NZ_CM007717.1"/>
</dbReference>
<dbReference type="AlphaFoldDB" id="A0AAE7CP44"/>
<dbReference type="PANTHER" id="PTHR16305">
    <property type="entry name" value="TESTICULAR SOLUBLE ADENYLYL CYCLASE"/>
    <property type="match status" value="1"/>
</dbReference>
<gene>
    <name evidence="4" type="ORF">AFM16_30275</name>
    <name evidence="5" type="ORF">HCX60_30815</name>
</gene>
<reference evidence="5 7" key="2">
    <citation type="submission" date="2020-03" db="EMBL/GenBank/DDBJ databases">
        <title>Is there a link between lipid content and antibiotic production in Streptomyces?</title>
        <authorList>
            <person name="David M."/>
            <person name="Lejeune C."/>
            <person name="Abreu S."/>
            <person name="Thibessard A."/>
            <person name="Leblond P."/>
            <person name="Chaminade P."/>
            <person name="Virolle M.-J."/>
        </authorList>
    </citation>
    <scope>NUCLEOTIDE SEQUENCE [LARGE SCALE GENOMIC DNA]</scope>
    <source>
        <strain evidence="5 7">DSM 41481</strain>
    </source>
</reference>
<dbReference type="PRINTS" id="PR00038">
    <property type="entry name" value="HTHLUXR"/>
</dbReference>
<dbReference type="GO" id="GO:0003677">
    <property type="term" value="F:DNA binding"/>
    <property type="evidence" value="ECO:0007669"/>
    <property type="project" value="InterPro"/>
</dbReference>
<dbReference type="EMBL" id="LHQL01000014">
    <property type="protein sequence ID" value="OOQ47070.1"/>
    <property type="molecule type" value="Genomic_DNA"/>
</dbReference>
<organism evidence="5 7">
    <name type="scientific">Streptomyces antibioticus</name>
    <dbReference type="NCBI Taxonomy" id="1890"/>
    <lineage>
        <taxon>Bacteria</taxon>
        <taxon>Bacillati</taxon>
        <taxon>Actinomycetota</taxon>
        <taxon>Actinomycetes</taxon>
        <taxon>Kitasatosporales</taxon>
        <taxon>Streptomycetaceae</taxon>
        <taxon>Streptomyces</taxon>
    </lineage>
</organism>
<dbReference type="InterPro" id="IPR027417">
    <property type="entry name" value="P-loop_NTPase"/>
</dbReference>
<dbReference type="InterPro" id="IPR041664">
    <property type="entry name" value="AAA_16"/>
</dbReference>
<evidence type="ECO:0000259" key="3">
    <source>
        <dbReference type="PROSITE" id="PS50043"/>
    </source>
</evidence>
<dbReference type="PROSITE" id="PS00622">
    <property type="entry name" value="HTH_LUXR_1"/>
    <property type="match status" value="1"/>
</dbReference>
<evidence type="ECO:0000313" key="5">
    <source>
        <dbReference type="EMBL" id="QIT47378.1"/>
    </source>
</evidence>
<sequence>MSSIPDRDGPWPLVGRDDALAAVTGALHHPRVRAVLVHGPAGVGKSRLAEECLDRAARSGLRTARAVATAVASAVPLGALAHVIPAGTDLSDPVAGFAAVDAALSRDGGGRLVLLVDDLHLLDATSVMLLRQLMDSGTAVVVGTVRTGVPFELSAAFGNDDTVCRIDVEEFRPDEVAGVLRTVLGGPVSAHAVHELHTASGGNALYLRELVLGALRSGALHSDGEVWHLLKGLGSGTARLKELIATRLAHAPRSAAGAVELLALCEPVALTDIQEVAGAEGVLELERHGHIRLVRDRRRHTVVLTHPLYGEVVRASLPELRRKAILLSQAERVEARGARRQDDPLQLASWRLSATGTADPEQLELAAALARHSHDYPQVVRLSRALPADRHTVRNRLLLADALMELGRSAEAEDVLGEADALATTEEDRLAIVLAYSTNALWGMAHAGRAQEVTAAHGALLGSPRVRRILTINEGCIRTAIGRPGSGLELLEELGDAPGSPHDAPVWLGGAAVKTRALQMTGRIGQALAWAEHASSLHRGLERRPRRTALAAPHPAVQQAPVVLALAEDGRLAEARDLGLELYSELVGSEAGLVRMWVAFFLARAEWLAGRVSAARRWYAECIALGRTRHRTRPMREALGGLAAAIALQGDAHGAAETLADLDRADDSMAEREYDTFVPSPGRALGEAWAMAATGRLEDARVTLLRAADGLEGTGNLSGQGMLLLDVARLGGAAIVAGRLAGVAARSDGRLVHAHAELAAALAENDGVALLRLSERLAEMGCELSAAEAAGAAAAAFRRAGNPRSAAGAAVRSAALAEGCEGARTPLLAAAAMTVPLTRREAEIAWLAVSGATSPEIAGHLVLSVRTVNNHLGRVYEKLGVTSRRELARMMPLVRTAKP</sequence>
<evidence type="ECO:0000313" key="7">
    <source>
        <dbReference type="Proteomes" id="UP000502504"/>
    </source>
</evidence>
<dbReference type="Pfam" id="PF13191">
    <property type="entry name" value="AAA_16"/>
    <property type="match status" value="1"/>
</dbReference>
<dbReference type="CDD" id="cd06170">
    <property type="entry name" value="LuxR_C_like"/>
    <property type="match status" value="1"/>
</dbReference>
<keyword evidence="1" id="KW-0547">Nucleotide-binding</keyword>
<dbReference type="SUPFAM" id="SSF46894">
    <property type="entry name" value="C-terminal effector domain of the bipartite response regulators"/>
    <property type="match status" value="1"/>
</dbReference>
<proteinExistence type="predicted"/>
<dbReference type="SMART" id="SM00421">
    <property type="entry name" value="HTH_LUXR"/>
    <property type="match status" value="1"/>
</dbReference>
<dbReference type="Proteomes" id="UP000190306">
    <property type="component" value="Chromosome"/>
</dbReference>
<evidence type="ECO:0000313" key="6">
    <source>
        <dbReference type="Proteomes" id="UP000190306"/>
    </source>
</evidence>
<accession>A0AAE7CP44</accession>
<dbReference type="EMBL" id="CP050692">
    <property type="protein sequence ID" value="QIT47378.1"/>
    <property type="molecule type" value="Genomic_DNA"/>
</dbReference>
<dbReference type="PROSITE" id="PS50043">
    <property type="entry name" value="HTH_LUXR_2"/>
    <property type="match status" value="1"/>
</dbReference>
<dbReference type="Gene3D" id="3.40.50.300">
    <property type="entry name" value="P-loop containing nucleotide triphosphate hydrolases"/>
    <property type="match status" value="1"/>
</dbReference>
<dbReference type="GO" id="GO:0006355">
    <property type="term" value="P:regulation of DNA-templated transcription"/>
    <property type="evidence" value="ECO:0007669"/>
    <property type="project" value="InterPro"/>
</dbReference>
<keyword evidence="2" id="KW-0067">ATP-binding</keyword>
<keyword evidence="6" id="KW-1185">Reference proteome</keyword>
<dbReference type="GO" id="GO:0004016">
    <property type="term" value="F:adenylate cyclase activity"/>
    <property type="evidence" value="ECO:0007669"/>
    <property type="project" value="TreeGrafter"/>
</dbReference>
<name>A0AAE7CP44_STRAT</name>
<dbReference type="InterPro" id="IPR000792">
    <property type="entry name" value="Tscrpt_reg_LuxR_C"/>
</dbReference>
<reference evidence="4 6" key="1">
    <citation type="submission" date="2015-07" db="EMBL/GenBank/DDBJ databases">
        <title>Draft Genome Sequence of Streptomyces antibioticus, IMRU 3720 reveals insights in the evolution of actinomycin biosynthetic gene clusters in Streptomyces.</title>
        <authorList>
            <person name="Crnovcic I."/>
            <person name="Ruckert C."/>
            <person name="Kalinowksi J."/>
            <person name="Keller U."/>
        </authorList>
    </citation>
    <scope>NUCLEOTIDE SEQUENCE [LARGE SCALE GENOMIC DNA]</scope>
    <source>
        <strain evidence="4 6">DSM 41481</strain>
    </source>
</reference>
<evidence type="ECO:0000256" key="1">
    <source>
        <dbReference type="ARBA" id="ARBA00022741"/>
    </source>
</evidence>
<protein>
    <submittedName>
        <fullName evidence="5">AAA family ATPase</fullName>
    </submittedName>
</protein>
<dbReference type="Proteomes" id="UP000502504">
    <property type="component" value="Chromosome"/>
</dbReference>
<dbReference type="PANTHER" id="PTHR16305:SF35">
    <property type="entry name" value="TRANSCRIPTIONAL ACTIVATOR DOMAIN"/>
    <property type="match status" value="1"/>
</dbReference>
<dbReference type="GO" id="GO:0005524">
    <property type="term" value="F:ATP binding"/>
    <property type="evidence" value="ECO:0007669"/>
    <property type="project" value="UniProtKB-KW"/>
</dbReference>
<evidence type="ECO:0000313" key="4">
    <source>
        <dbReference type="EMBL" id="OOQ47070.1"/>
    </source>
</evidence>
<dbReference type="Gene3D" id="1.10.10.10">
    <property type="entry name" value="Winged helix-like DNA-binding domain superfamily/Winged helix DNA-binding domain"/>
    <property type="match status" value="1"/>
</dbReference>
<dbReference type="InterPro" id="IPR036388">
    <property type="entry name" value="WH-like_DNA-bd_sf"/>
</dbReference>
<feature type="domain" description="HTH luxR-type" evidence="3">
    <location>
        <begin position="830"/>
        <end position="895"/>
    </location>
</feature>
<dbReference type="Pfam" id="PF00196">
    <property type="entry name" value="GerE"/>
    <property type="match status" value="1"/>
</dbReference>
<dbReference type="InterPro" id="IPR016032">
    <property type="entry name" value="Sig_transdc_resp-reg_C-effctor"/>
</dbReference>
<dbReference type="GO" id="GO:0005737">
    <property type="term" value="C:cytoplasm"/>
    <property type="evidence" value="ECO:0007669"/>
    <property type="project" value="TreeGrafter"/>
</dbReference>